<evidence type="ECO:0000259" key="2">
    <source>
        <dbReference type="SMART" id="SM00278"/>
    </source>
</evidence>
<dbReference type="Proteomes" id="UP000251800">
    <property type="component" value="Unassembled WGS sequence"/>
</dbReference>
<sequence>MKALIVLLGLFYSVVGFAGPVNINTADAKTLASELDGVGPVTAERIVAYREEHGVFKSAEELKAVRGVGDKTYAKNAENILLK</sequence>
<evidence type="ECO:0000313" key="4">
    <source>
        <dbReference type="Proteomes" id="UP000251800"/>
    </source>
</evidence>
<protein>
    <submittedName>
        <fullName evidence="3">Competence protein ComEA</fullName>
    </submittedName>
</protein>
<name>A0A363UMC1_9GAMM</name>
<feature type="signal peptide" evidence="1">
    <location>
        <begin position="1"/>
        <end position="18"/>
    </location>
</feature>
<proteinExistence type="predicted"/>
<dbReference type="RefSeq" id="WP_109719769.1">
    <property type="nucleotide sequence ID" value="NZ_QEQK01000005.1"/>
</dbReference>
<feature type="domain" description="Helix-hairpin-helix DNA-binding motif class 1" evidence="2">
    <location>
        <begin position="60"/>
        <end position="79"/>
    </location>
</feature>
<reference evidence="3 4" key="1">
    <citation type="submission" date="2018-05" db="EMBL/GenBank/DDBJ databases">
        <title>Abyssibacter profundi OUC007T gen. nov., sp. nov, a marine bacterium isolated from seawater of the Mariana Trench.</title>
        <authorList>
            <person name="Zhou S."/>
        </authorList>
    </citation>
    <scope>NUCLEOTIDE SEQUENCE [LARGE SCALE GENOMIC DNA]</scope>
    <source>
        <strain evidence="3 4">OUC007</strain>
    </source>
</reference>
<keyword evidence="1" id="KW-0732">Signal</keyword>
<dbReference type="InterPro" id="IPR003583">
    <property type="entry name" value="Hlx-hairpin-Hlx_DNA-bd_motif"/>
</dbReference>
<dbReference type="GO" id="GO:0015628">
    <property type="term" value="P:protein secretion by the type II secretion system"/>
    <property type="evidence" value="ECO:0007669"/>
    <property type="project" value="TreeGrafter"/>
</dbReference>
<dbReference type="GO" id="GO:0006281">
    <property type="term" value="P:DNA repair"/>
    <property type="evidence" value="ECO:0007669"/>
    <property type="project" value="InterPro"/>
</dbReference>
<dbReference type="InterPro" id="IPR004509">
    <property type="entry name" value="Competence_ComEA_HhH"/>
</dbReference>
<dbReference type="PANTHER" id="PTHR21180:SF32">
    <property type="entry name" value="ENDONUCLEASE_EXONUCLEASE_PHOSPHATASE FAMILY DOMAIN-CONTAINING PROTEIN 1"/>
    <property type="match status" value="1"/>
</dbReference>
<keyword evidence="4" id="KW-1185">Reference proteome</keyword>
<gene>
    <name evidence="3" type="ORF">DEH80_07055</name>
</gene>
<accession>A0A363UMC1</accession>
<dbReference type="GO" id="GO:0003677">
    <property type="term" value="F:DNA binding"/>
    <property type="evidence" value="ECO:0007669"/>
    <property type="project" value="InterPro"/>
</dbReference>
<evidence type="ECO:0000256" key="1">
    <source>
        <dbReference type="SAM" id="SignalP"/>
    </source>
</evidence>
<dbReference type="InterPro" id="IPR051675">
    <property type="entry name" value="Endo/Exo/Phosphatase_dom_1"/>
</dbReference>
<dbReference type="OrthoDB" id="7510573at2"/>
<dbReference type="PANTHER" id="PTHR21180">
    <property type="entry name" value="ENDONUCLEASE/EXONUCLEASE/PHOSPHATASE FAMILY DOMAIN-CONTAINING PROTEIN 1"/>
    <property type="match status" value="1"/>
</dbReference>
<dbReference type="SUPFAM" id="SSF47781">
    <property type="entry name" value="RuvA domain 2-like"/>
    <property type="match status" value="1"/>
</dbReference>
<dbReference type="GO" id="GO:0015627">
    <property type="term" value="C:type II protein secretion system complex"/>
    <property type="evidence" value="ECO:0007669"/>
    <property type="project" value="TreeGrafter"/>
</dbReference>
<dbReference type="AlphaFoldDB" id="A0A363UMC1"/>
<dbReference type="InterPro" id="IPR010994">
    <property type="entry name" value="RuvA_2-like"/>
</dbReference>
<dbReference type="Gene3D" id="1.10.150.280">
    <property type="entry name" value="AF1531-like domain"/>
    <property type="match status" value="1"/>
</dbReference>
<dbReference type="SMART" id="SM00278">
    <property type="entry name" value="HhH1"/>
    <property type="match status" value="2"/>
</dbReference>
<dbReference type="NCBIfam" id="TIGR00426">
    <property type="entry name" value="competence protein ComEA helix-hairpin-helix repeat region"/>
    <property type="match status" value="1"/>
</dbReference>
<comment type="caution">
    <text evidence="3">The sequence shown here is derived from an EMBL/GenBank/DDBJ whole genome shotgun (WGS) entry which is preliminary data.</text>
</comment>
<dbReference type="EMBL" id="QEQK01000005">
    <property type="protein sequence ID" value="PWN56575.1"/>
    <property type="molecule type" value="Genomic_DNA"/>
</dbReference>
<evidence type="ECO:0000313" key="3">
    <source>
        <dbReference type="EMBL" id="PWN56575.1"/>
    </source>
</evidence>
<feature type="chain" id="PRO_5016841827" evidence="1">
    <location>
        <begin position="19"/>
        <end position="83"/>
    </location>
</feature>
<feature type="domain" description="Helix-hairpin-helix DNA-binding motif class 1" evidence="2">
    <location>
        <begin position="30"/>
        <end position="49"/>
    </location>
</feature>
<organism evidence="3 4">
    <name type="scientific">Abyssibacter profundi</name>
    <dbReference type="NCBI Taxonomy" id="2182787"/>
    <lineage>
        <taxon>Bacteria</taxon>
        <taxon>Pseudomonadati</taxon>
        <taxon>Pseudomonadota</taxon>
        <taxon>Gammaproteobacteria</taxon>
        <taxon>Chromatiales</taxon>
        <taxon>Oceanococcaceae</taxon>
        <taxon>Abyssibacter</taxon>
    </lineage>
</organism>
<dbReference type="Pfam" id="PF12836">
    <property type="entry name" value="HHH_3"/>
    <property type="match status" value="1"/>
</dbReference>